<protein>
    <submittedName>
        <fullName evidence="4">Chromosome partition protein Smc</fullName>
    </submittedName>
</protein>
<feature type="domain" description="CT398-like coiled coil hairpin" evidence="3">
    <location>
        <begin position="11"/>
        <end position="193"/>
    </location>
</feature>
<keyword evidence="5" id="KW-1185">Reference proteome</keyword>
<accession>A0A399EWW0</accession>
<dbReference type="PANTHER" id="PTHR39082">
    <property type="entry name" value="PHOSPHOLIPASE C-BETA-2-RELATED"/>
    <property type="match status" value="1"/>
</dbReference>
<evidence type="ECO:0000256" key="1">
    <source>
        <dbReference type="SAM" id="Coils"/>
    </source>
</evidence>
<dbReference type="Pfam" id="PF02591">
    <property type="entry name" value="Zn_ribbon_9"/>
    <property type="match status" value="1"/>
</dbReference>
<dbReference type="EMBL" id="QWKZ01000015">
    <property type="protein sequence ID" value="RIH88133.1"/>
    <property type="molecule type" value="Genomic_DNA"/>
</dbReference>
<comment type="caution">
    <text evidence="4">The sequence shown here is derived from an EMBL/GenBank/DDBJ whole genome shotgun (WGS) entry which is preliminary data.</text>
</comment>
<sequence length="246" mass="28289">MSDPLAELNRLQERDLELDRIREDQAQVPEELQQARSQQKALEDRLESLQEELQEVRLAYHRADLELQDLKEKYARAKQAQMNAGSAKEQMQYGEQMRQLEDRIEEIEGNDKKNIPGEILPLLERKEALEKEIEAVQAELERARASREELEAANQRRVDNLEADYQAKKADRDKLAASIPAHIIKEYESIRKARRGTGLARVAKASSGYRCTACNVQLPTHVAQQIHLGQRIVRCPSCGRILWKGE</sequence>
<feature type="domain" description="C4-type zinc ribbon" evidence="2">
    <location>
        <begin position="210"/>
        <end position="242"/>
    </location>
</feature>
<dbReference type="RefSeq" id="WP_119359383.1">
    <property type="nucleotide sequence ID" value="NZ_QWKZ01000015.1"/>
</dbReference>
<reference evidence="4 5" key="1">
    <citation type="submission" date="2018-08" db="EMBL/GenBank/DDBJ databases">
        <title>Meiothermus luteus KCTC 52599 genome sequencing project.</title>
        <authorList>
            <person name="Da Costa M.S."/>
            <person name="Albuquerque L."/>
            <person name="Raposo P."/>
            <person name="Froufe H.J.C."/>
            <person name="Barroso C.S."/>
            <person name="Egas C."/>
        </authorList>
    </citation>
    <scope>NUCLEOTIDE SEQUENCE [LARGE SCALE GENOMIC DNA]</scope>
    <source>
        <strain evidence="4 5">KCTC 52599</strain>
    </source>
</reference>
<organism evidence="4 5">
    <name type="scientific">Meiothermus luteus</name>
    <dbReference type="NCBI Taxonomy" id="2026184"/>
    <lineage>
        <taxon>Bacteria</taxon>
        <taxon>Thermotogati</taxon>
        <taxon>Deinococcota</taxon>
        <taxon>Deinococci</taxon>
        <taxon>Thermales</taxon>
        <taxon>Thermaceae</taxon>
        <taxon>Meiothermus</taxon>
    </lineage>
</organism>
<feature type="coiled-coil region" evidence="1">
    <location>
        <begin position="32"/>
        <end position="178"/>
    </location>
</feature>
<dbReference type="Pfam" id="PF24481">
    <property type="entry name" value="CT398_CC"/>
    <property type="match status" value="1"/>
</dbReference>
<dbReference type="InterPro" id="IPR056003">
    <property type="entry name" value="CT398_CC_hairpin"/>
</dbReference>
<name>A0A399EWW0_9DEIN</name>
<gene>
    <name evidence="4" type="primary">smc_2</name>
    <name evidence="4" type="ORF">Mlute_00703</name>
</gene>
<dbReference type="Gene3D" id="1.10.287.1490">
    <property type="match status" value="1"/>
</dbReference>
<dbReference type="AlphaFoldDB" id="A0A399EWW0"/>
<evidence type="ECO:0000259" key="2">
    <source>
        <dbReference type="Pfam" id="PF02591"/>
    </source>
</evidence>
<proteinExistence type="predicted"/>
<dbReference type="OrthoDB" id="31929at2"/>
<dbReference type="Proteomes" id="UP000265800">
    <property type="component" value="Unassembled WGS sequence"/>
</dbReference>
<evidence type="ECO:0000313" key="5">
    <source>
        <dbReference type="Proteomes" id="UP000265800"/>
    </source>
</evidence>
<dbReference type="InterPro" id="IPR003743">
    <property type="entry name" value="Zf-RING_7"/>
</dbReference>
<dbReference type="PANTHER" id="PTHR39082:SF1">
    <property type="entry name" value="SCAVENGER RECEPTOR CLASS A MEMBER 3"/>
    <property type="match status" value="1"/>
</dbReference>
<keyword evidence="1" id="KW-0175">Coiled coil</keyword>
<evidence type="ECO:0000259" key="3">
    <source>
        <dbReference type="Pfam" id="PF24481"/>
    </source>
</evidence>
<evidence type="ECO:0000313" key="4">
    <source>
        <dbReference type="EMBL" id="RIH88133.1"/>
    </source>
</evidence>
<dbReference type="InterPro" id="IPR052376">
    <property type="entry name" value="Oxidative_Scav/Glycosyltrans"/>
</dbReference>